<dbReference type="PANTHER" id="PTHR43308">
    <property type="entry name" value="OUTER MEMBRANE PROTEIN ALPHA-RELATED"/>
    <property type="match status" value="1"/>
</dbReference>
<sequence length="1475" mass="155977">MYFRQVARKIFALSLGIIVLLCSLFGSLTYASPDSGLNTEPAITKANSVEQDAATAQFDTVTPSEKNVTFALSEANHALTVEAKYKDGSTKDVTTQGVWTSLNPQIAAVERGIITAKAAGSTEVRLNLGDAVVNVPVTVTSAPGAPAAAEPTEPTLVTFLLSTLNVFVEADTNYPVHLQGTFSDGATRDITTEASWSTDDPEVATVSHGMIKGVKAGASTFIKVKYGDLPTLSIAVTVQKDPIPLQTFGLLLSEDVLKIMETDAPHKMYADLEYPDQDRYEVTNLGKWYSSDESIATVDQNGNISPVGKGMAYIYFEYKYTAPSGNEGEDGYDDGLLVTSVQVFVGGPFKLERFTPDMMEQLELDSPLTLSPRSYQEITIMGVYSEDPRSGQNYNADDVTGDIEWTVGDKSIATINDSGRVFSGDKEGTTTITGRYLSLEPFTFEVTVTKEAAASAILNLVADPAFVEIADGKPVQAPAIKAIYNDGTVKDVTSEIANADWLASDASVAYRSDNGTIVAESVGSAVIGAIYNDEIAIIPVIVKQAAPKTATSIAVTPGSLNLQIGKRESLTVEAVMEDGEKADKTLAASYRSANPQVVSVNRKGEIAAVGKGTAAIEVSYGGQRQSVTIEVGAAEGMPTDQPETPKQITGVTVSEPQITLDVTAGPRAVSVQAAYNDGTSADVTAQGKWSTQDAGVVTVKDGVLTPVAPGSTRVHLVLDGAVVAVLVTVKEGDYSSNVRVADEGAAAEPTVDALLLSTTKIIVAKGAQYPVQLLAVKSDGTTEDVSDQAQWSVYDTEIADVVKDNGAVSILGKSTGNENPEGGYQKFGRTTLTVAYGDFTPTIVNVSVTEKPGEPDVLDIGFRTSEYDWYFDGASFRLYKGQNPYELKPFALDTTGETFPTEGGAWTFSQPGVVDVNADSAFEALGTGETDAVFTYERFGIAYTRTLHFEVVDLQGIEADADQVDDAYQVDVHPQGSSLVALNETYTDKEGQSHTKPISGFVNWQIDDPDLVAVYDEQPYVRFVAGTKEGTTRVTGEYFGHTIAFDVTVTKNPIKPKIMTLVADPTYYVFDDADDQPVVPVIKAIYSDATVQTLNNAELEWFSGDPTIADLTEDGKIARTNRKGGTNVIGQYKGVPVKVPVIATYSDATPVATDLNITPNLTSLTAGSTQQLTATATMSDLSKPDVTNLAMFESKNPDVATVSKEGLVTAVKPGTAKLRVYYWGFNEYLTITVTQASSGGGSGPIVTPPAPPVTDPDQDKPPVITPTPGTPVLDASVDGAAVKANLAKALADTTPVTFSDVPANSWSASAIALAAKAGFVKGYADGSFLPKKNVTRAEFASMLAKALGLSDANQAAFTDVKGDHWAHGAISALGSLGFINGYGDGSFKPNQSITRAEMITILARVIDFGKAAGTSPFTDANGHWAAPAIAALTEAGVVQGKGPHIFAPNANATREEAVVLILRALEASLDLELVE</sequence>
<dbReference type="Pfam" id="PF00395">
    <property type="entry name" value="SLH"/>
    <property type="match status" value="3"/>
</dbReference>
<dbReference type="RefSeq" id="WP_161747201.1">
    <property type="nucleotide sequence ID" value="NZ_JAAAMV010000037.1"/>
</dbReference>
<evidence type="ECO:0000313" key="4">
    <source>
        <dbReference type="Proteomes" id="UP000665561"/>
    </source>
</evidence>
<evidence type="ECO:0000259" key="2">
    <source>
        <dbReference type="PROSITE" id="PS51272"/>
    </source>
</evidence>
<protein>
    <recommendedName>
        <fullName evidence="2">SLH domain-containing protein</fullName>
    </recommendedName>
</protein>
<comment type="caution">
    <text evidence="3">The sequence shown here is derived from an EMBL/GenBank/DDBJ whole genome shotgun (WGS) entry which is preliminary data.</text>
</comment>
<feature type="region of interest" description="Disordered" evidence="1">
    <location>
        <begin position="1237"/>
        <end position="1257"/>
    </location>
</feature>
<reference evidence="3 4" key="1">
    <citation type="submission" date="2020-01" db="EMBL/GenBank/DDBJ databases">
        <title>Paenibacillus soybeanensis sp. nov. isolated from the nodules of soybean (Glycine max(L.) Merr).</title>
        <authorList>
            <person name="Wang H."/>
        </authorList>
    </citation>
    <scope>NUCLEOTIDE SEQUENCE [LARGE SCALE GENOMIC DNA]</scope>
    <source>
        <strain evidence="3 4">T1</strain>
    </source>
</reference>
<dbReference type="EMBL" id="JAAAMV010000037">
    <property type="protein sequence ID" value="NBD28181.1"/>
    <property type="molecule type" value="Genomic_DNA"/>
</dbReference>
<evidence type="ECO:0000313" key="3">
    <source>
        <dbReference type="EMBL" id="NBD28181.1"/>
    </source>
</evidence>
<dbReference type="SMART" id="SM00635">
    <property type="entry name" value="BID_2"/>
    <property type="match status" value="8"/>
</dbReference>
<dbReference type="SUPFAM" id="SSF49373">
    <property type="entry name" value="Invasin/intimin cell-adhesion fragments"/>
    <property type="match status" value="4"/>
</dbReference>
<dbReference type="InterPro" id="IPR003343">
    <property type="entry name" value="Big_2"/>
</dbReference>
<proteinExistence type="predicted"/>
<organism evidence="3 4">
    <name type="scientific">Paenibacillus glycinis</name>
    <dbReference type="NCBI Taxonomy" id="2697035"/>
    <lineage>
        <taxon>Bacteria</taxon>
        <taxon>Bacillati</taxon>
        <taxon>Bacillota</taxon>
        <taxon>Bacilli</taxon>
        <taxon>Bacillales</taxon>
        <taxon>Paenibacillaceae</taxon>
        <taxon>Paenibacillus</taxon>
    </lineage>
</organism>
<name>A0ABW9Y141_9BACL</name>
<accession>A0ABW9Y141</accession>
<dbReference type="InterPro" id="IPR008964">
    <property type="entry name" value="Invasin/intimin_cell_adhesion"/>
</dbReference>
<dbReference type="Pfam" id="PF02368">
    <property type="entry name" value="Big_2"/>
    <property type="match status" value="1"/>
</dbReference>
<feature type="domain" description="SLH" evidence="2">
    <location>
        <begin position="1358"/>
        <end position="1416"/>
    </location>
</feature>
<keyword evidence="4" id="KW-1185">Reference proteome</keyword>
<feature type="domain" description="SLH" evidence="2">
    <location>
        <begin position="1417"/>
        <end position="1475"/>
    </location>
</feature>
<dbReference type="PANTHER" id="PTHR43308:SF5">
    <property type="entry name" value="S-LAYER PROTEIN _ PEPTIDOGLYCAN ENDO-BETA-N-ACETYLGLUCOSAMINIDASE"/>
    <property type="match status" value="1"/>
</dbReference>
<dbReference type="PROSITE" id="PS51272">
    <property type="entry name" value="SLH"/>
    <property type="match status" value="3"/>
</dbReference>
<dbReference type="InterPro" id="IPR054604">
    <property type="entry name" value="SbsC_Big-like"/>
</dbReference>
<dbReference type="InterPro" id="IPR051465">
    <property type="entry name" value="Cell_Envelope_Struct_Comp"/>
</dbReference>
<feature type="domain" description="SLH" evidence="2">
    <location>
        <begin position="1294"/>
        <end position="1357"/>
    </location>
</feature>
<dbReference type="Gene3D" id="2.60.40.1080">
    <property type="match status" value="9"/>
</dbReference>
<dbReference type="Proteomes" id="UP000665561">
    <property type="component" value="Unassembled WGS sequence"/>
</dbReference>
<dbReference type="InterPro" id="IPR001119">
    <property type="entry name" value="SLH_dom"/>
</dbReference>
<evidence type="ECO:0000256" key="1">
    <source>
        <dbReference type="SAM" id="MobiDB-lite"/>
    </source>
</evidence>
<dbReference type="Pfam" id="PF22359">
    <property type="entry name" value="Big-like"/>
    <property type="match status" value="1"/>
</dbReference>
<gene>
    <name evidence="3" type="ORF">GT019_30315</name>
</gene>